<evidence type="ECO:0000256" key="1">
    <source>
        <dbReference type="ARBA" id="ARBA00005417"/>
    </source>
</evidence>
<comment type="similarity">
    <text evidence="1">Belongs to the ABC transporter superfamily.</text>
</comment>
<accession>A0ABM9F4I4</accession>
<evidence type="ECO:0000313" key="8">
    <source>
        <dbReference type="Proteomes" id="UP001152651"/>
    </source>
</evidence>
<organism evidence="7 8">
    <name type="scientific">Pseudocitrobacter vendiensis</name>
    <dbReference type="NCBI Taxonomy" id="2488306"/>
    <lineage>
        <taxon>Bacteria</taxon>
        <taxon>Pseudomonadati</taxon>
        <taxon>Pseudomonadota</taxon>
        <taxon>Gammaproteobacteria</taxon>
        <taxon>Enterobacterales</taxon>
        <taxon>Enterobacteriaceae</taxon>
        <taxon>Pseudocitrobacter</taxon>
    </lineage>
</organism>
<dbReference type="Pfam" id="PF00005">
    <property type="entry name" value="ABC_tran"/>
    <property type="match status" value="1"/>
</dbReference>
<dbReference type="Gene3D" id="3.40.50.300">
    <property type="entry name" value="P-loop containing nucleotide triphosphate hydrolases"/>
    <property type="match status" value="1"/>
</dbReference>
<dbReference type="SUPFAM" id="SSF52540">
    <property type="entry name" value="P-loop containing nucleoside triphosphate hydrolases"/>
    <property type="match status" value="1"/>
</dbReference>
<evidence type="ECO:0000313" key="7">
    <source>
        <dbReference type="EMBL" id="CAH6635428.1"/>
    </source>
</evidence>
<evidence type="ECO:0000256" key="2">
    <source>
        <dbReference type="ARBA" id="ARBA00022448"/>
    </source>
</evidence>
<keyword evidence="4" id="KW-0067">ATP-binding</keyword>
<dbReference type="PANTHER" id="PTHR43820">
    <property type="entry name" value="HIGH-AFFINITY BRANCHED-CHAIN AMINO ACID TRANSPORT ATP-BINDING PROTEIN LIVF"/>
    <property type="match status" value="1"/>
</dbReference>
<sequence>MLSLHAVNHFYGNQHTLWNIDLELASGECTCLIGLPGTGKTTLVNCITGHQPIESGSMIWQQTGSPPCDLMPLSPVRRTTLGIGYVPQDKRIFSQLSVEENLLIALKAAGESSGTVGPEIYALFPSLYALRQLKGSALTEDDRYQLAVACAMVTQPQLLILDEPTRGVGHAFIHRLGDMLLRLNREIGLTILLAEQQLPFIQRVADRFCLLHRGRNVAQGDVAQLDEQMIKAWMTPETGL</sequence>
<dbReference type="Proteomes" id="UP001152651">
    <property type="component" value="Unassembled WGS sequence"/>
</dbReference>
<protein>
    <submittedName>
        <fullName evidence="7">ABC-type branched-chain amino acid transport systems, ATPase component</fullName>
    </submittedName>
</protein>
<name>A0ABM9F4I4_9ENTR</name>
<comment type="caution">
    <text evidence="7">The sequence shown here is derived from an EMBL/GenBank/DDBJ whole genome shotgun (WGS) entry which is preliminary data.</text>
</comment>
<dbReference type="InterPro" id="IPR003439">
    <property type="entry name" value="ABC_transporter-like_ATP-bd"/>
</dbReference>
<feature type="domain" description="ABC transporter" evidence="6">
    <location>
        <begin position="2"/>
        <end position="238"/>
    </location>
</feature>
<reference evidence="7" key="1">
    <citation type="submission" date="2022-05" db="EMBL/GenBank/DDBJ databases">
        <authorList>
            <person name="Blom J."/>
        </authorList>
    </citation>
    <scope>NUCLEOTIDE SEQUENCE</scope>
    <source>
        <strain evidence="7">Type strain: CPO20170097</strain>
    </source>
</reference>
<evidence type="ECO:0000256" key="3">
    <source>
        <dbReference type="ARBA" id="ARBA00022741"/>
    </source>
</evidence>
<dbReference type="PROSITE" id="PS50893">
    <property type="entry name" value="ABC_TRANSPORTER_2"/>
    <property type="match status" value="1"/>
</dbReference>
<dbReference type="InterPro" id="IPR003593">
    <property type="entry name" value="AAA+_ATPase"/>
</dbReference>
<keyword evidence="8" id="KW-1185">Reference proteome</keyword>
<keyword evidence="5" id="KW-0029">Amino-acid transport</keyword>
<keyword evidence="2" id="KW-0813">Transport</keyword>
<dbReference type="PANTHER" id="PTHR43820:SF5">
    <property type="entry name" value="HIGH-AFFINITY BRANCHED-CHAIN AMINO ACID TRANSPORT ATP-BINDING PROTEIN"/>
    <property type="match status" value="1"/>
</dbReference>
<gene>
    <name evidence="7" type="ORF">FBBNIHIM_01200</name>
</gene>
<dbReference type="RefSeq" id="WP_253896679.1">
    <property type="nucleotide sequence ID" value="NZ_CALSBS010000001.1"/>
</dbReference>
<dbReference type="InterPro" id="IPR052156">
    <property type="entry name" value="BCAA_Transport_ATP-bd_LivF"/>
</dbReference>
<proteinExistence type="inferred from homology"/>
<dbReference type="InterPro" id="IPR027417">
    <property type="entry name" value="P-loop_NTPase"/>
</dbReference>
<dbReference type="SMART" id="SM00382">
    <property type="entry name" value="AAA"/>
    <property type="match status" value="1"/>
</dbReference>
<evidence type="ECO:0000259" key="6">
    <source>
        <dbReference type="PROSITE" id="PS50893"/>
    </source>
</evidence>
<evidence type="ECO:0000256" key="5">
    <source>
        <dbReference type="ARBA" id="ARBA00022970"/>
    </source>
</evidence>
<evidence type="ECO:0000256" key="4">
    <source>
        <dbReference type="ARBA" id="ARBA00022840"/>
    </source>
</evidence>
<dbReference type="EMBL" id="CALSBS010000001">
    <property type="protein sequence ID" value="CAH6635428.1"/>
    <property type="molecule type" value="Genomic_DNA"/>
</dbReference>
<keyword evidence="3" id="KW-0547">Nucleotide-binding</keyword>